<dbReference type="InParanoid" id="A0A061E515"/>
<evidence type="ECO:0000256" key="1">
    <source>
        <dbReference type="SAM" id="Phobius"/>
    </source>
</evidence>
<name>A0A061E515_THECC</name>
<feature type="transmembrane region" description="Helical" evidence="1">
    <location>
        <begin position="73"/>
        <end position="91"/>
    </location>
</feature>
<feature type="transmembrane region" description="Helical" evidence="1">
    <location>
        <begin position="29"/>
        <end position="53"/>
    </location>
</feature>
<keyword evidence="1" id="KW-0812">Transmembrane</keyword>
<dbReference type="Gramene" id="EOX99677">
    <property type="protein sequence ID" value="EOX99677"/>
    <property type="gene ID" value="TCM_008432"/>
</dbReference>
<organism evidence="2 3">
    <name type="scientific">Theobroma cacao</name>
    <name type="common">Cacao</name>
    <name type="synonym">Cocoa</name>
    <dbReference type="NCBI Taxonomy" id="3641"/>
    <lineage>
        <taxon>Eukaryota</taxon>
        <taxon>Viridiplantae</taxon>
        <taxon>Streptophyta</taxon>
        <taxon>Embryophyta</taxon>
        <taxon>Tracheophyta</taxon>
        <taxon>Spermatophyta</taxon>
        <taxon>Magnoliopsida</taxon>
        <taxon>eudicotyledons</taxon>
        <taxon>Gunneridae</taxon>
        <taxon>Pentapetalae</taxon>
        <taxon>rosids</taxon>
        <taxon>malvids</taxon>
        <taxon>Malvales</taxon>
        <taxon>Malvaceae</taxon>
        <taxon>Byttnerioideae</taxon>
        <taxon>Theobroma</taxon>
    </lineage>
</organism>
<keyword evidence="1" id="KW-0472">Membrane</keyword>
<reference evidence="2 3" key="1">
    <citation type="journal article" date="2013" name="Genome Biol.">
        <title>The genome sequence of the most widely cultivated cacao type and its use to identify candidate genes regulating pod color.</title>
        <authorList>
            <person name="Motamayor J.C."/>
            <person name="Mockaitis K."/>
            <person name="Schmutz J."/>
            <person name="Haiminen N."/>
            <person name="Iii D.L."/>
            <person name="Cornejo O."/>
            <person name="Findley S.D."/>
            <person name="Zheng P."/>
            <person name="Utro F."/>
            <person name="Royaert S."/>
            <person name="Saski C."/>
            <person name="Jenkins J."/>
            <person name="Podicheti R."/>
            <person name="Zhao M."/>
            <person name="Scheffler B.E."/>
            <person name="Stack J.C."/>
            <person name="Feltus F.A."/>
            <person name="Mustiga G.M."/>
            <person name="Amores F."/>
            <person name="Phillips W."/>
            <person name="Marelli J.P."/>
            <person name="May G.D."/>
            <person name="Shapiro H."/>
            <person name="Ma J."/>
            <person name="Bustamante C.D."/>
            <person name="Schnell R.J."/>
            <person name="Main D."/>
            <person name="Gilbert D."/>
            <person name="Parida L."/>
            <person name="Kuhn D.N."/>
        </authorList>
    </citation>
    <scope>NUCLEOTIDE SEQUENCE [LARGE SCALE GENOMIC DNA]</scope>
    <source>
        <strain evidence="3">cv. Matina 1-6</strain>
    </source>
</reference>
<keyword evidence="3" id="KW-1185">Reference proteome</keyword>
<dbReference type="Proteomes" id="UP000026915">
    <property type="component" value="Chromosome 2"/>
</dbReference>
<sequence length="99" mass="11359">MVTTVFSPFRVSDAFNAKPMADLALSFVMYFWFLFFNGFFFTVVFIASLMVSLSPTHMLRVGFQTTTLKKKRITFLPSFLLPFLAALWLFIPSLLGLEL</sequence>
<proteinExistence type="predicted"/>
<evidence type="ECO:0000313" key="3">
    <source>
        <dbReference type="Proteomes" id="UP000026915"/>
    </source>
</evidence>
<keyword evidence="1" id="KW-1133">Transmembrane helix</keyword>
<accession>A0A061E515</accession>
<protein>
    <submittedName>
        <fullName evidence="2">Uncharacterized protein isoform 1</fullName>
    </submittedName>
</protein>
<dbReference type="EMBL" id="CM001880">
    <property type="protein sequence ID" value="EOX99677.1"/>
    <property type="molecule type" value="Genomic_DNA"/>
</dbReference>
<dbReference type="AlphaFoldDB" id="A0A061E515"/>
<evidence type="ECO:0000313" key="2">
    <source>
        <dbReference type="EMBL" id="EOX99677.1"/>
    </source>
</evidence>
<gene>
    <name evidence="2" type="ORF">TCM_008432</name>
</gene>